<organism evidence="1 2">
    <name type="scientific">Paenibacillus alvei</name>
    <name type="common">Bacillus alvei</name>
    <dbReference type="NCBI Taxonomy" id="44250"/>
    <lineage>
        <taxon>Bacteria</taxon>
        <taxon>Bacillati</taxon>
        <taxon>Bacillota</taxon>
        <taxon>Bacilli</taxon>
        <taxon>Bacillales</taxon>
        <taxon>Paenibacillaceae</taxon>
        <taxon>Paenibacillus</taxon>
    </lineage>
</organism>
<dbReference type="RefSeq" id="WP_138185846.1">
    <property type="nucleotide sequence ID" value="NZ_LS992241.1"/>
</dbReference>
<reference evidence="2" key="1">
    <citation type="submission" date="2018-08" db="EMBL/GenBank/DDBJ databases">
        <authorList>
            <person name="Chevrot R."/>
        </authorList>
    </citation>
    <scope>NUCLEOTIDE SEQUENCE [LARGE SCALE GENOMIC DNA]</scope>
</reference>
<dbReference type="SUPFAM" id="SSF103032">
    <property type="entry name" value="Hypothetical protein YwqG"/>
    <property type="match status" value="1"/>
</dbReference>
<dbReference type="AlphaFoldDB" id="A0A383RA62"/>
<evidence type="ECO:0008006" key="3">
    <source>
        <dbReference type="Google" id="ProtNLM"/>
    </source>
</evidence>
<protein>
    <recommendedName>
        <fullName evidence="3">DUF1963 domain-containing protein</fullName>
    </recommendedName>
</protein>
<gene>
    <name evidence="1" type="ORF">PBLR_12262</name>
</gene>
<sequence length="227" mass="26536">MDAFNTLISLGKKPATAQIGGFRPEDSRRSWFGGHFYIHPEIGWPTDLDGPMLPVLQIYVPEIPGGMAGVGELSLIQIFLNRKALPLDVAKNGNQWKLIEHTSIDDLLLTDTPEDAQWLREFQIKWSESETHDYPCWEEAWDYVDMTEINKDDAARKRFFEQFRRFTQTKIGGYPAYIQCPESMEEYEFVMQIASEEKPRFMIGDNGNMYIYRSKTDGEWYMNWDCY</sequence>
<dbReference type="EMBL" id="LS992241">
    <property type="protein sequence ID" value="SYX83840.1"/>
    <property type="molecule type" value="Genomic_DNA"/>
</dbReference>
<accession>A0A383RA62</accession>
<proteinExistence type="predicted"/>
<dbReference type="Proteomes" id="UP000304148">
    <property type="component" value="Chromosome"/>
</dbReference>
<dbReference type="Gene3D" id="2.30.320.10">
    <property type="entry name" value="YwqG-like"/>
    <property type="match status" value="1"/>
</dbReference>
<dbReference type="InterPro" id="IPR015315">
    <property type="entry name" value="DUF1963"/>
</dbReference>
<name>A0A383RA62_PAEAL</name>
<dbReference type="Pfam" id="PF09234">
    <property type="entry name" value="DUF1963"/>
    <property type="match status" value="1"/>
</dbReference>
<evidence type="ECO:0000313" key="2">
    <source>
        <dbReference type="Proteomes" id="UP000304148"/>
    </source>
</evidence>
<evidence type="ECO:0000313" key="1">
    <source>
        <dbReference type="EMBL" id="SYX83840.1"/>
    </source>
</evidence>
<dbReference type="PANTHER" id="PTHR36436:SF6">
    <property type="entry name" value="SLL5081 PROTEIN"/>
    <property type="match status" value="1"/>
</dbReference>
<dbReference type="InterPro" id="IPR035948">
    <property type="entry name" value="YwqG-like_sf"/>
</dbReference>
<dbReference type="PANTHER" id="PTHR36436">
    <property type="entry name" value="SLL5081 PROTEIN"/>
    <property type="match status" value="1"/>
</dbReference>